<organism evidence="1 2">
    <name type="scientific">Rhizoctonia solani</name>
    <dbReference type="NCBI Taxonomy" id="456999"/>
    <lineage>
        <taxon>Eukaryota</taxon>
        <taxon>Fungi</taxon>
        <taxon>Dikarya</taxon>
        <taxon>Basidiomycota</taxon>
        <taxon>Agaricomycotina</taxon>
        <taxon>Agaricomycetes</taxon>
        <taxon>Cantharellales</taxon>
        <taxon>Ceratobasidiaceae</taxon>
        <taxon>Rhizoctonia</taxon>
    </lineage>
</organism>
<name>A0A8H3HQ06_9AGAM</name>
<dbReference type="EMBL" id="CAJMXA010003905">
    <property type="protein sequence ID" value="CAE6526123.1"/>
    <property type="molecule type" value="Genomic_DNA"/>
</dbReference>
<comment type="caution">
    <text evidence="1">The sequence shown here is derived from an EMBL/GenBank/DDBJ whole genome shotgun (WGS) entry which is preliminary data.</text>
</comment>
<sequence>MDSYPDLELDSLDRGANPKELASGIGSVFSLSNQPENGTTLARTQNGSGCLPAKLPKEALSAIFANIVFDRDSDGSNLLSMEQEVRLIYCRIYGLAGVCLTWRKILMTEGVFWSVIPMIARPSTANQAPFRLCLQQAERYKLHLAAAIALSNPHGDLVDVLTKHGPRFHAINLSAGKRKVIRDAISALLQHNASVSLSKLSIQFINTSDMDEMLPRNSDYLFPRKSPHCYSFTRLVETLSAFHIRGMPIHNIAFSSRLVELQIGDINLGYDKKVIPFLQALSSASELRDLKLMSVSTLHRPDITPDMVGAFPAVAFPKLQSLHLQDLYFNTLEFLLPMIAPGSYSTTLFLTPKTVWVNILEEDEFAHEFVHDCEINRVAWLCDVLKITPVDTLMMSGYPDGSWFSEELLHHLLNALPGLKTLKIDNWVFRGPVWNDLKQSQNTRRILPSQFPALERLILTSTTIRNMDGFQEMLAIHPLQQVVLGVTVETVRPGGTHQTESLNEGSNIVAWLMKNVPDFRLVDSHYSPSEFRFGMWQLW</sequence>
<dbReference type="SUPFAM" id="SSF52047">
    <property type="entry name" value="RNI-like"/>
    <property type="match status" value="1"/>
</dbReference>
<accession>A0A8H3HQ06</accession>
<dbReference type="Proteomes" id="UP000663853">
    <property type="component" value="Unassembled WGS sequence"/>
</dbReference>
<evidence type="ECO:0000313" key="1">
    <source>
        <dbReference type="EMBL" id="CAE6526123.1"/>
    </source>
</evidence>
<proteinExistence type="predicted"/>
<evidence type="ECO:0000313" key="2">
    <source>
        <dbReference type="Proteomes" id="UP000663853"/>
    </source>
</evidence>
<dbReference type="AlphaFoldDB" id="A0A8H3HQ06"/>
<gene>
    <name evidence="1" type="ORF">RDB_LOCUS159729</name>
</gene>
<reference evidence="1" key="1">
    <citation type="submission" date="2021-01" db="EMBL/GenBank/DDBJ databases">
        <authorList>
            <person name="Kaushik A."/>
        </authorList>
    </citation>
    <scope>NUCLEOTIDE SEQUENCE</scope>
    <source>
        <strain evidence="1">AG6-10EEA</strain>
    </source>
</reference>
<protein>
    <submittedName>
        <fullName evidence="1">Uncharacterized protein</fullName>
    </submittedName>
</protein>